<reference evidence="10 11" key="1">
    <citation type="submission" date="2020-06" db="EMBL/GenBank/DDBJ databases">
        <authorList>
            <person name="Isaeva M.P."/>
            <person name="Chernysheva N.Y."/>
        </authorList>
    </citation>
    <scope>NUCLEOTIDE SEQUENCE [LARGE SCALE GENOMIC DNA]</scope>
    <source>
        <strain evidence="10 11">KMM 6746</strain>
    </source>
</reference>
<protein>
    <recommendedName>
        <fullName evidence="3 9">Gluconokinase</fullName>
        <ecNumber evidence="3 9">2.7.1.12</ecNumber>
    </recommendedName>
</protein>
<dbReference type="SUPFAM" id="SSF52540">
    <property type="entry name" value="P-loop containing nucleoside triphosphate hydrolases"/>
    <property type="match status" value="1"/>
</dbReference>
<keyword evidence="6 9" id="KW-0418">Kinase</keyword>
<reference evidence="11" key="2">
    <citation type="submission" date="2023-07" db="EMBL/GenBank/DDBJ databases">
        <title>Zobellia barbeyronii sp. nov., a new marine flavobacterium, isolated from green and red algae.</title>
        <authorList>
            <person name="Nedashkovskaya O.I."/>
            <person name="Otstavnykh N."/>
            <person name="Zhukova N."/>
            <person name="Guzev K."/>
            <person name="Chausova V."/>
            <person name="Tekutyeva L."/>
            <person name="Mikhailov V."/>
            <person name="Isaeva M."/>
        </authorList>
    </citation>
    <scope>NUCLEOTIDE SEQUENCE [LARGE SCALE GENOMIC DNA]</scope>
    <source>
        <strain evidence="11">KMM 6746</strain>
    </source>
</reference>
<dbReference type="EC" id="2.7.1.12" evidence="3 9"/>
<dbReference type="PANTHER" id="PTHR43442">
    <property type="entry name" value="GLUCONOKINASE-RELATED"/>
    <property type="match status" value="1"/>
</dbReference>
<dbReference type="Gene3D" id="3.40.50.300">
    <property type="entry name" value="P-loop containing nucleotide triphosphate hydrolases"/>
    <property type="match status" value="1"/>
</dbReference>
<accession>A0ABS5WDG0</accession>
<comment type="pathway">
    <text evidence="1">Carbohydrate acid metabolism.</text>
</comment>
<evidence type="ECO:0000313" key="11">
    <source>
        <dbReference type="Proteomes" id="UP000740413"/>
    </source>
</evidence>
<evidence type="ECO:0000256" key="5">
    <source>
        <dbReference type="ARBA" id="ARBA00022741"/>
    </source>
</evidence>
<dbReference type="InterPro" id="IPR031322">
    <property type="entry name" value="Shikimate/glucono_kinase"/>
</dbReference>
<comment type="similarity">
    <text evidence="2 9">Belongs to the gluconokinase GntK/GntV family.</text>
</comment>
<evidence type="ECO:0000313" key="10">
    <source>
        <dbReference type="EMBL" id="MBT2160978.1"/>
    </source>
</evidence>
<dbReference type="Pfam" id="PF01202">
    <property type="entry name" value="SKI"/>
    <property type="match status" value="1"/>
</dbReference>
<dbReference type="InterPro" id="IPR027417">
    <property type="entry name" value="P-loop_NTPase"/>
</dbReference>
<keyword evidence="4 9" id="KW-0808">Transferase</keyword>
<evidence type="ECO:0000256" key="3">
    <source>
        <dbReference type="ARBA" id="ARBA00012054"/>
    </source>
</evidence>
<dbReference type="PRINTS" id="PR01100">
    <property type="entry name" value="SHIKIMTKNASE"/>
</dbReference>
<dbReference type="PANTHER" id="PTHR43442:SF3">
    <property type="entry name" value="GLUCONOKINASE-RELATED"/>
    <property type="match status" value="1"/>
</dbReference>
<keyword evidence="7 9" id="KW-0067">ATP-binding</keyword>
<dbReference type="EMBL" id="JACATN010000002">
    <property type="protein sequence ID" value="MBT2160978.1"/>
    <property type="molecule type" value="Genomic_DNA"/>
</dbReference>
<keyword evidence="11" id="KW-1185">Reference proteome</keyword>
<evidence type="ECO:0000256" key="9">
    <source>
        <dbReference type="RuleBase" id="RU363066"/>
    </source>
</evidence>
<comment type="catalytic activity">
    <reaction evidence="8 9">
        <text>D-gluconate + ATP = 6-phospho-D-gluconate + ADP + H(+)</text>
        <dbReference type="Rhea" id="RHEA:19433"/>
        <dbReference type="ChEBI" id="CHEBI:15378"/>
        <dbReference type="ChEBI" id="CHEBI:18391"/>
        <dbReference type="ChEBI" id="CHEBI:30616"/>
        <dbReference type="ChEBI" id="CHEBI:58759"/>
        <dbReference type="ChEBI" id="CHEBI:456216"/>
        <dbReference type="EC" id="2.7.1.12"/>
    </reaction>
</comment>
<dbReference type="Proteomes" id="UP000740413">
    <property type="component" value="Unassembled WGS sequence"/>
</dbReference>
<evidence type="ECO:0000256" key="8">
    <source>
        <dbReference type="ARBA" id="ARBA00048090"/>
    </source>
</evidence>
<evidence type="ECO:0000256" key="6">
    <source>
        <dbReference type="ARBA" id="ARBA00022777"/>
    </source>
</evidence>
<keyword evidence="5 9" id="KW-0547">Nucleotide-binding</keyword>
<organism evidence="10 11">
    <name type="scientific">Zobellia barbeyronii</name>
    <dbReference type="NCBI Taxonomy" id="2748009"/>
    <lineage>
        <taxon>Bacteria</taxon>
        <taxon>Pseudomonadati</taxon>
        <taxon>Bacteroidota</taxon>
        <taxon>Flavobacteriia</taxon>
        <taxon>Flavobacteriales</taxon>
        <taxon>Flavobacteriaceae</taxon>
        <taxon>Zobellia</taxon>
    </lineage>
</organism>
<proteinExistence type="inferred from homology"/>
<dbReference type="InterPro" id="IPR006001">
    <property type="entry name" value="Therm_gnt_kin"/>
</dbReference>
<evidence type="ECO:0000256" key="2">
    <source>
        <dbReference type="ARBA" id="ARBA00008420"/>
    </source>
</evidence>
<dbReference type="CDD" id="cd02021">
    <property type="entry name" value="GntK"/>
    <property type="match status" value="1"/>
</dbReference>
<dbReference type="RefSeq" id="WP_225901842.1">
    <property type="nucleotide sequence ID" value="NZ_JACATN010000002.1"/>
</dbReference>
<gene>
    <name evidence="10" type="ORF">HW347_06860</name>
</gene>
<sequence length="163" mass="18313">MKSKNPIIFVMGVSGSGKSTIGKLLAEELNLSFYDGDDYHPEANVKKMADGHPLDDDDRQGWLERLNLLAIEKSEDGAIIACSALKNKYRTILQNGIEEKLNFVYLQGTFEEIMGRLALRKNHFMPPELLHSQFNTLEVPEDAITVSIMHTPEKIVSKIIKAL</sequence>
<comment type="caution">
    <text evidence="10">The sequence shown here is derived from an EMBL/GenBank/DDBJ whole genome shotgun (WGS) entry which is preliminary data.</text>
</comment>
<evidence type="ECO:0000256" key="7">
    <source>
        <dbReference type="ARBA" id="ARBA00022840"/>
    </source>
</evidence>
<evidence type="ECO:0000256" key="4">
    <source>
        <dbReference type="ARBA" id="ARBA00022679"/>
    </source>
</evidence>
<evidence type="ECO:0000256" key="1">
    <source>
        <dbReference type="ARBA" id="ARBA00004761"/>
    </source>
</evidence>
<dbReference type="NCBIfam" id="TIGR01313">
    <property type="entry name" value="therm_gnt_kin"/>
    <property type="match status" value="1"/>
</dbReference>
<name>A0ABS5WDG0_9FLAO</name>